<feature type="transmembrane region" description="Helical" evidence="1">
    <location>
        <begin position="42"/>
        <end position="62"/>
    </location>
</feature>
<keyword evidence="1" id="KW-0812">Transmembrane</keyword>
<proteinExistence type="predicted"/>
<sequence length="92" mass="10614">MGNDYGATRIVANYFESYLALFLAILSALALLIHLRYKAIPHLTWIILVSLYIVFLMMDIIIIKGFMLTYSLPVMLYLLYQVIRSIITRPAN</sequence>
<keyword evidence="1" id="KW-0472">Membrane</keyword>
<evidence type="ECO:0000313" key="2">
    <source>
        <dbReference type="EMBL" id="QTR52207.1"/>
    </source>
</evidence>
<organism evidence="2 3">
    <name type="scientific">Thiothrix unzii</name>
    <dbReference type="NCBI Taxonomy" id="111769"/>
    <lineage>
        <taxon>Bacteria</taxon>
        <taxon>Pseudomonadati</taxon>
        <taxon>Pseudomonadota</taxon>
        <taxon>Gammaproteobacteria</taxon>
        <taxon>Thiotrichales</taxon>
        <taxon>Thiotrichaceae</taxon>
        <taxon>Thiothrix</taxon>
    </lineage>
</organism>
<protein>
    <submittedName>
        <fullName evidence="2">Uncharacterized protein</fullName>
    </submittedName>
</protein>
<evidence type="ECO:0000256" key="1">
    <source>
        <dbReference type="SAM" id="Phobius"/>
    </source>
</evidence>
<dbReference type="Proteomes" id="UP000672009">
    <property type="component" value="Chromosome"/>
</dbReference>
<name>A0A975IG00_9GAMM</name>
<keyword evidence="3" id="KW-1185">Reference proteome</keyword>
<keyword evidence="1" id="KW-1133">Transmembrane helix</keyword>
<reference evidence="2" key="1">
    <citation type="submission" date="2021-04" db="EMBL/GenBank/DDBJ databases">
        <title>Genomics, taxonomy and metabolism of representatives of sulfur bacteria of the genus Thiothrix: Thiothrix fructosivorans QT, Thiothrix unzii A1T and three new species, Thiothrix subterranea sp. nov., Thiothrix litoralis sp. nov. and 'Candidatus Thiothrix anitrata' sp. nov.</title>
        <authorList>
            <person name="Ravin N.V."/>
            <person name="Smolyakov D."/>
            <person name="Rudenko T.S."/>
            <person name="Mardanov A.V."/>
            <person name="Beletsky A.V."/>
            <person name="Markov N.D."/>
            <person name="Fomenkov A.I."/>
            <person name="Roberts R.J."/>
            <person name="Karnachuk O.V."/>
            <person name="Novikov A."/>
            <person name="Grabovich M.Y."/>
        </authorList>
    </citation>
    <scope>NUCLEOTIDE SEQUENCE</scope>
    <source>
        <strain evidence="2">A1</strain>
    </source>
</reference>
<feature type="transmembrane region" description="Helical" evidence="1">
    <location>
        <begin position="68"/>
        <end position="87"/>
    </location>
</feature>
<feature type="transmembrane region" description="Helical" evidence="1">
    <location>
        <begin position="18"/>
        <end position="35"/>
    </location>
</feature>
<gene>
    <name evidence="2" type="ORF">J9260_10685</name>
</gene>
<dbReference type="RefSeq" id="WP_210217765.1">
    <property type="nucleotide sequence ID" value="NZ_CP072793.1"/>
</dbReference>
<dbReference type="AlphaFoldDB" id="A0A975IG00"/>
<accession>A0A975IG00</accession>
<evidence type="ECO:0000313" key="3">
    <source>
        <dbReference type="Proteomes" id="UP000672009"/>
    </source>
</evidence>
<dbReference type="KEGG" id="tun:J9260_10685"/>
<dbReference type="EMBL" id="CP072793">
    <property type="protein sequence ID" value="QTR52207.1"/>
    <property type="molecule type" value="Genomic_DNA"/>
</dbReference>